<evidence type="ECO:0000313" key="4">
    <source>
        <dbReference type="Proteomes" id="UP001162734"/>
    </source>
</evidence>
<dbReference type="PANTHER" id="PTHR43685">
    <property type="entry name" value="GLYCOSYLTRANSFERASE"/>
    <property type="match status" value="1"/>
</dbReference>
<dbReference type="InterPro" id="IPR029044">
    <property type="entry name" value="Nucleotide-diphossugar_trans"/>
</dbReference>
<feature type="domain" description="Glycosyltransferase 2-like" evidence="2">
    <location>
        <begin position="554"/>
        <end position="663"/>
    </location>
</feature>
<protein>
    <recommendedName>
        <fullName evidence="2">Glycosyltransferase 2-like domain-containing protein</fullName>
    </recommendedName>
</protein>
<accession>A0ABN6N503</accession>
<dbReference type="PANTHER" id="PTHR43685:SF2">
    <property type="entry name" value="GLYCOSYLTRANSFERASE 2-LIKE DOMAIN-CONTAINING PROTEIN"/>
    <property type="match status" value="1"/>
</dbReference>
<dbReference type="Proteomes" id="UP001162734">
    <property type="component" value="Chromosome"/>
</dbReference>
<name>A0ABN6N503_9BACT</name>
<sequence length="719" mass="76086">MTVAIRCYRQAEYLGGAVESVLRQSFRDHEIVIVDDGSPDDTREVAAALASAHPGRAIRLVSQENRGLSGALDAGARAARGELLLFLDADDELLPDVLARLVTALEESPECAIAYGDVLQFGGREGLLRAGTFELGALSRGNQLPYCSLYRRELWARAGGYQRNMSLGYEDWDFWLACAEAGARARRIPEPVLRYRVKAESAVTTAMKHHALLCSRLMLNHPALYDPEELAAARARLAAGAAALEREAASGGDPATARRARALLEEPGPAEGSRPTPTTPAPPSPEASVNPVHRAAPPPAVSLVVAANGPWEQTFRTLMALLEDHGGVGVEIIVVDNGSTDASRLALPRLENVRVVRCEAAQGRARAFNLGSSVATGRHLAFLQGGVEPRVGWLSPLVSLLDGNETVGVAGAVLLAQDGAVVFNGCALAYAKPFPLTPVALGDRGGAVLEVPAVSDEAMLVRADLFRSLGGFDDQFWDGCEDVDLCLRARAAGKVVLISGESAVIRHAAQAADPGTRNLSLLNRRWLGRAPLADVDGVRGAPSRPARPGRPPLSVIIPTANSLTTVARCVEETWAELAPDDELILADAASEDGTRQFADLLATERPERLRVVPARSEAGLAGAVRSGMLECSRAWAVLLPARVSPPPGFLDELTALLEQQAEYAAIAVQIPELGLCAAGRSDVLADIARSSPEVFLDVSPVALDLALKARGERVLVAGS</sequence>
<dbReference type="Gene3D" id="3.90.550.10">
    <property type="entry name" value="Spore Coat Polysaccharide Biosynthesis Protein SpsA, Chain A"/>
    <property type="match status" value="3"/>
</dbReference>
<feature type="region of interest" description="Disordered" evidence="1">
    <location>
        <begin position="265"/>
        <end position="295"/>
    </location>
</feature>
<dbReference type="InterPro" id="IPR001173">
    <property type="entry name" value="Glyco_trans_2-like"/>
</dbReference>
<dbReference type="RefSeq" id="WP_248343687.1">
    <property type="nucleotide sequence ID" value="NZ_AP025592.1"/>
</dbReference>
<dbReference type="CDD" id="cd00761">
    <property type="entry name" value="Glyco_tranf_GTA_type"/>
    <property type="match status" value="2"/>
</dbReference>
<evidence type="ECO:0000259" key="2">
    <source>
        <dbReference type="Pfam" id="PF00535"/>
    </source>
</evidence>
<evidence type="ECO:0000313" key="3">
    <source>
        <dbReference type="EMBL" id="BDG07079.1"/>
    </source>
</evidence>
<keyword evidence="4" id="KW-1185">Reference proteome</keyword>
<dbReference type="SUPFAM" id="SSF53448">
    <property type="entry name" value="Nucleotide-diphospho-sugar transferases"/>
    <property type="match status" value="3"/>
</dbReference>
<proteinExistence type="predicted"/>
<evidence type="ECO:0000256" key="1">
    <source>
        <dbReference type="SAM" id="MobiDB-lite"/>
    </source>
</evidence>
<feature type="domain" description="Glycosyltransferase 2-like" evidence="2">
    <location>
        <begin position="2"/>
        <end position="113"/>
    </location>
</feature>
<dbReference type="EMBL" id="AP025592">
    <property type="protein sequence ID" value="BDG07079.1"/>
    <property type="molecule type" value="Genomic_DNA"/>
</dbReference>
<organism evidence="3 4">
    <name type="scientific">Anaeromyxobacter paludicola</name>
    <dbReference type="NCBI Taxonomy" id="2918171"/>
    <lineage>
        <taxon>Bacteria</taxon>
        <taxon>Pseudomonadati</taxon>
        <taxon>Myxococcota</taxon>
        <taxon>Myxococcia</taxon>
        <taxon>Myxococcales</taxon>
        <taxon>Cystobacterineae</taxon>
        <taxon>Anaeromyxobacteraceae</taxon>
        <taxon>Anaeromyxobacter</taxon>
    </lineage>
</organism>
<dbReference type="Pfam" id="PF00535">
    <property type="entry name" value="Glycos_transf_2"/>
    <property type="match status" value="3"/>
</dbReference>
<feature type="domain" description="Glycosyltransferase 2-like" evidence="2">
    <location>
        <begin position="317"/>
        <end position="419"/>
    </location>
</feature>
<dbReference type="InterPro" id="IPR050834">
    <property type="entry name" value="Glycosyltransf_2"/>
</dbReference>
<gene>
    <name evidence="3" type="ORF">AMPC_01920</name>
</gene>
<reference evidence="4" key="1">
    <citation type="journal article" date="2022" name="Int. J. Syst. Evol. Microbiol.">
        <title>Anaeromyxobacter oryzae sp. nov., Anaeromyxobacter diazotrophicus sp. nov. and Anaeromyxobacter paludicola sp. nov., isolated from paddy soils.</title>
        <authorList>
            <person name="Itoh H."/>
            <person name="Xu Z."/>
            <person name="Mise K."/>
            <person name="Masuda Y."/>
            <person name="Ushijima N."/>
            <person name="Hayakawa C."/>
            <person name="Shiratori Y."/>
            <person name="Senoo K."/>
        </authorList>
    </citation>
    <scope>NUCLEOTIDE SEQUENCE [LARGE SCALE GENOMIC DNA]</scope>
    <source>
        <strain evidence="4">Red630</strain>
    </source>
</reference>